<comment type="catalytic activity">
    <reaction evidence="1 9">
        <text>Endonucleolytic cleavage to 5'-phosphomonoester.</text>
        <dbReference type="EC" id="3.1.26.4"/>
    </reaction>
</comment>
<protein>
    <recommendedName>
        <fullName evidence="9">Ribonuclease H1</fullName>
        <shortName evidence="9">RNase H1</shortName>
        <ecNumber evidence="9">3.1.26.4</ecNumber>
    </recommendedName>
</protein>
<feature type="compositionally biased region" description="Polar residues" evidence="10">
    <location>
        <begin position="69"/>
        <end position="82"/>
    </location>
</feature>
<evidence type="ECO:0000256" key="2">
    <source>
        <dbReference type="ARBA" id="ARBA00001946"/>
    </source>
</evidence>
<evidence type="ECO:0000256" key="7">
    <source>
        <dbReference type="ARBA" id="ARBA00022801"/>
    </source>
</evidence>
<gene>
    <name evidence="12" type="ORF">BLA29_001180</name>
</gene>
<keyword evidence="8 9" id="KW-0460">Magnesium</keyword>
<dbReference type="EMBL" id="MUJZ01052136">
    <property type="protein sequence ID" value="OTF73327.1"/>
    <property type="molecule type" value="Genomic_DNA"/>
</dbReference>
<dbReference type="InterPro" id="IPR009027">
    <property type="entry name" value="Ribosomal_bL9/RNase_H1_N"/>
</dbReference>
<evidence type="ECO:0000256" key="6">
    <source>
        <dbReference type="ARBA" id="ARBA00022759"/>
    </source>
</evidence>
<evidence type="ECO:0000256" key="4">
    <source>
        <dbReference type="ARBA" id="ARBA00022722"/>
    </source>
</evidence>
<dbReference type="EC" id="3.1.26.4" evidence="9"/>
<dbReference type="InterPro" id="IPR050092">
    <property type="entry name" value="RNase_H"/>
</dbReference>
<dbReference type="InterPro" id="IPR037056">
    <property type="entry name" value="RNase_H1_N_sf"/>
</dbReference>
<evidence type="ECO:0000256" key="9">
    <source>
        <dbReference type="PIRNR" id="PIRNR036852"/>
    </source>
</evidence>
<dbReference type="CDD" id="cd09280">
    <property type="entry name" value="RNase_HI_eukaryote_like"/>
    <property type="match status" value="1"/>
</dbReference>
<dbReference type="Proteomes" id="UP000194236">
    <property type="component" value="Unassembled WGS sequence"/>
</dbReference>
<dbReference type="SUPFAM" id="SSF55658">
    <property type="entry name" value="L9 N-domain-like"/>
    <property type="match status" value="1"/>
</dbReference>
<reference evidence="12 13" key="1">
    <citation type="submission" date="2017-03" db="EMBL/GenBank/DDBJ databases">
        <title>Genome Survey of Euroglyphus maynei.</title>
        <authorList>
            <person name="Arlian L.G."/>
            <person name="Morgan M.S."/>
            <person name="Rider S.D."/>
        </authorList>
    </citation>
    <scope>NUCLEOTIDE SEQUENCE [LARGE SCALE GENOMIC DNA]</scope>
    <source>
        <strain evidence="12">Arlian Lab</strain>
        <tissue evidence="12">Whole body</tissue>
    </source>
</reference>
<comment type="cofactor">
    <cofactor evidence="2 9">
        <name>Mg(2+)</name>
        <dbReference type="ChEBI" id="CHEBI:18420"/>
    </cofactor>
</comment>
<dbReference type="PIRSF" id="PIRSF036852">
    <property type="entry name" value="Ribonuclease_H1_euk"/>
    <property type="match status" value="1"/>
</dbReference>
<evidence type="ECO:0000313" key="13">
    <source>
        <dbReference type="Proteomes" id="UP000194236"/>
    </source>
</evidence>
<feature type="domain" description="RNase H type-1" evidence="11">
    <location>
        <begin position="126"/>
        <end position="273"/>
    </location>
</feature>
<dbReference type="Pfam" id="PF01693">
    <property type="entry name" value="Cauli_VI"/>
    <property type="match status" value="1"/>
</dbReference>
<dbReference type="InterPro" id="IPR036397">
    <property type="entry name" value="RNaseH_sf"/>
</dbReference>
<dbReference type="PANTHER" id="PTHR10642:SF26">
    <property type="entry name" value="RIBONUCLEASE H1"/>
    <property type="match status" value="1"/>
</dbReference>
<dbReference type="SUPFAM" id="SSF53098">
    <property type="entry name" value="Ribonuclease H-like"/>
    <property type="match status" value="1"/>
</dbReference>
<dbReference type="GO" id="GO:0043137">
    <property type="term" value="P:DNA replication, removal of RNA primer"/>
    <property type="evidence" value="ECO:0007669"/>
    <property type="project" value="TreeGrafter"/>
</dbReference>
<keyword evidence="7 9" id="KW-0378">Hydrolase</keyword>
<comment type="caution">
    <text evidence="12">The sequence shown here is derived from an EMBL/GenBank/DDBJ whole genome shotgun (WGS) entry which is preliminary data.</text>
</comment>
<evidence type="ECO:0000256" key="5">
    <source>
        <dbReference type="ARBA" id="ARBA00022723"/>
    </source>
</evidence>
<dbReference type="Pfam" id="PF00075">
    <property type="entry name" value="RNase_H"/>
    <property type="match status" value="1"/>
</dbReference>
<name>A0A1Y3AZC5_EURMA</name>
<dbReference type="OrthoDB" id="407198at2759"/>
<keyword evidence="13" id="KW-1185">Reference proteome</keyword>
<evidence type="ECO:0000259" key="11">
    <source>
        <dbReference type="PROSITE" id="PS50879"/>
    </source>
</evidence>
<evidence type="ECO:0000313" key="12">
    <source>
        <dbReference type="EMBL" id="OTF73327.1"/>
    </source>
</evidence>
<evidence type="ECO:0000256" key="1">
    <source>
        <dbReference type="ARBA" id="ARBA00000077"/>
    </source>
</evidence>
<organism evidence="12 13">
    <name type="scientific">Euroglyphus maynei</name>
    <name type="common">Mayne's house dust mite</name>
    <dbReference type="NCBI Taxonomy" id="6958"/>
    <lineage>
        <taxon>Eukaryota</taxon>
        <taxon>Metazoa</taxon>
        <taxon>Ecdysozoa</taxon>
        <taxon>Arthropoda</taxon>
        <taxon>Chelicerata</taxon>
        <taxon>Arachnida</taxon>
        <taxon>Acari</taxon>
        <taxon>Acariformes</taxon>
        <taxon>Sarcoptiformes</taxon>
        <taxon>Astigmata</taxon>
        <taxon>Psoroptidia</taxon>
        <taxon>Analgoidea</taxon>
        <taxon>Pyroglyphidae</taxon>
        <taxon>Pyroglyphinae</taxon>
        <taxon>Euroglyphus</taxon>
    </lineage>
</organism>
<keyword evidence="6 9" id="KW-0255">Endonuclease</keyword>
<dbReference type="PANTHER" id="PTHR10642">
    <property type="entry name" value="RIBONUCLEASE H1"/>
    <property type="match status" value="1"/>
</dbReference>
<dbReference type="InterPro" id="IPR012337">
    <property type="entry name" value="RNaseH-like_sf"/>
</dbReference>
<dbReference type="FunFam" id="3.40.970.10:FF:000001">
    <property type="entry name" value="Ribonuclease H1"/>
    <property type="match status" value="1"/>
</dbReference>
<keyword evidence="5 9" id="KW-0479">Metal-binding</keyword>
<dbReference type="GO" id="GO:0000287">
    <property type="term" value="F:magnesium ion binding"/>
    <property type="evidence" value="ECO:0007669"/>
    <property type="project" value="UniProtKB-UniRule"/>
</dbReference>
<dbReference type="AlphaFoldDB" id="A0A1Y3AZC5"/>
<dbReference type="Gene3D" id="3.30.420.10">
    <property type="entry name" value="Ribonuclease H-like superfamily/Ribonuclease H"/>
    <property type="match status" value="1"/>
</dbReference>
<comment type="function">
    <text evidence="9">Endonuclease that specifically degrades the RNA of RNA-DNA hybrids.</text>
</comment>
<dbReference type="Gene3D" id="3.40.970.10">
    <property type="entry name" value="Ribonuclease H1, N-terminal domain"/>
    <property type="match status" value="1"/>
</dbReference>
<feature type="region of interest" description="Disordered" evidence="10">
    <location>
        <begin position="65"/>
        <end position="101"/>
    </location>
</feature>
<dbReference type="GO" id="GO:0004523">
    <property type="term" value="F:RNA-DNA hybrid ribonuclease activity"/>
    <property type="evidence" value="ECO:0007669"/>
    <property type="project" value="UniProtKB-UniRule"/>
</dbReference>
<evidence type="ECO:0000256" key="3">
    <source>
        <dbReference type="ARBA" id="ARBA00005300"/>
    </source>
</evidence>
<feature type="compositionally biased region" description="Low complexity" evidence="10">
    <location>
        <begin position="83"/>
        <end position="94"/>
    </location>
</feature>
<proteinExistence type="inferred from homology"/>
<dbReference type="InterPro" id="IPR002156">
    <property type="entry name" value="RNaseH_domain"/>
</dbReference>
<dbReference type="PROSITE" id="PS50879">
    <property type="entry name" value="RNASE_H_1"/>
    <property type="match status" value="1"/>
</dbReference>
<accession>A0A1Y3AZC5</accession>
<dbReference type="FunFam" id="3.30.420.10:FF:000115">
    <property type="entry name" value="Ribonuclease H"/>
    <property type="match status" value="1"/>
</dbReference>
<keyword evidence="4 9" id="KW-0540">Nuclease</keyword>
<evidence type="ECO:0000256" key="10">
    <source>
        <dbReference type="SAM" id="MobiDB-lite"/>
    </source>
</evidence>
<dbReference type="InterPro" id="IPR017067">
    <property type="entry name" value="RNase_H1_euk"/>
</dbReference>
<dbReference type="InterPro" id="IPR011320">
    <property type="entry name" value="RNase_H1_N"/>
</dbReference>
<dbReference type="GO" id="GO:0003676">
    <property type="term" value="F:nucleic acid binding"/>
    <property type="evidence" value="ECO:0007669"/>
    <property type="project" value="UniProtKB-UniRule"/>
</dbReference>
<comment type="similarity">
    <text evidence="3 9">Belongs to the RNase H family.</text>
</comment>
<evidence type="ECO:0000256" key="8">
    <source>
        <dbReference type="ARBA" id="ARBA00022842"/>
    </source>
</evidence>
<sequence>MSSYYAVANGRKQGIFDNWNECEQQVKGYKNARFKKFKTKSDAEDFIEKYKPSTSKSVSNMNLAPKISTKPTADNNNNNFIRKNTSINQSSSSNNDKKTNGIFSKEKYRPIPKSRKNEFHTIRRDHLNNPIVYTDGACMNNGKRNAKAGIGVFWAIDHPDNITRRIDGRQTNNRAEIEAAIVAIQIALKNNYRTLNIYTDSKFMITSMTEWLPKWKRNGWKLSTGETVKNKQDFLRLDEELNKMDRLIWTKVRAHSGDFGNEMADKLATDSIK</sequence>